<organism evidence="1 2">
    <name type="scientific">Thelephora ganbajun</name>
    <name type="common">Ganba fungus</name>
    <dbReference type="NCBI Taxonomy" id="370292"/>
    <lineage>
        <taxon>Eukaryota</taxon>
        <taxon>Fungi</taxon>
        <taxon>Dikarya</taxon>
        <taxon>Basidiomycota</taxon>
        <taxon>Agaricomycotina</taxon>
        <taxon>Agaricomycetes</taxon>
        <taxon>Thelephorales</taxon>
        <taxon>Thelephoraceae</taxon>
        <taxon>Thelephora</taxon>
    </lineage>
</organism>
<comment type="caution">
    <text evidence="1">The sequence shown here is derived from an EMBL/GenBank/DDBJ whole genome shotgun (WGS) entry which is preliminary data.</text>
</comment>
<sequence>MQVDRQPRALRVLDDSQQEKVLADALSTVTMSEKDTTPAVNRLPPKVFARILAFRTLERTLVTATHVCRHWRSAILSVPTLWTNIPCRDLDRTLTYLERSKDALIDVHATSPSSSFPMCDILSRHIERTRLLRANLSRADVRSAVLQLRDPVLSLEILELFGSTFDAPRINLPADFLGRHTPSLFSIHFSDVSPTFTPFYLPNLTHFYLRGTDEPTPMDSIFALFKNAPRLREVFIFCRHTTPGTILFHEITLDFLEILTLRIYDPVPILRFLCLPSIKQGLAPGSRM</sequence>
<evidence type="ECO:0000313" key="2">
    <source>
        <dbReference type="Proteomes" id="UP000886501"/>
    </source>
</evidence>
<proteinExistence type="predicted"/>
<gene>
    <name evidence="1" type="ORF">BDM02DRAFT_2677861</name>
</gene>
<reference evidence="1" key="1">
    <citation type="submission" date="2019-10" db="EMBL/GenBank/DDBJ databases">
        <authorList>
            <consortium name="DOE Joint Genome Institute"/>
            <person name="Kuo A."/>
            <person name="Miyauchi S."/>
            <person name="Kiss E."/>
            <person name="Drula E."/>
            <person name="Kohler A."/>
            <person name="Sanchez-Garcia M."/>
            <person name="Andreopoulos B."/>
            <person name="Barry K.W."/>
            <person name="Bonito G."/>
            <person name="Buee M."/>
            <person name="Carver A."/>
            <person name="Chen C."/>
            <person name="Cichocki N."/>
            <person name="Clum A."/>
            <person name="Culley D."/>
            <person name="Crous P.W."/>
            <person name="Fauchery L."/>
            <person name="Girlanda M."/>
            <person name="Hayes R."/>
            <person name="Keri Z."/>
            <person name="Labutti K."/>
            <person name="Lipzen A."/>
            <person name="Lombard V."/>
            <person name="Magnuson J."/>
            <person name="Maillard F."/>
            <person name="Morin E."/>
            <person name="Murat C."/>
            <person name="Nolan M."/>
            <person name="Ohm R."/>
            <person name="Pangilinan J."/>
            <person name="Pereira M."/>
            <person name="Perotto S."/>
            <person name="Peter M."/>
            <person name="Riley R."/>
            <person name="Sitrit Y."/>
            <person name="Stielow B."/>
            <person name="Szollosi G."/>
            <person name="Zifcakova L."/>
            <person name="Stursova M."/>
            <person name="Spatafora J.W."/>
            <person name="Tedersoo L."/>
            <person name="Vaario L.-M."/>
            <person name="Yamada A."/>
            <person name="Yan M."/>
            <person name="Wang P."/>
            <person name="Xu J."/>
            <person name="Bruns T."/>
            <person name="Baldrian P."/>
            <person name="Vilgalys R."/>
            <person name="Henrissat B."/>
            <person name="Grigoriev I.V."/>
            <person name="Hibbett D."/>
            <person name="Nagy L.G."/>
            <person name="Martin F.M."/>
        </authorList>
    </citation>
    <scope>NUCLEOTIDE SEQUENCE</scope>
    <source>
        <strain evidence="1">P2</strain>
    </source>
</reference>
<dbReference type="Proteomes" id="UP000886501">
    <property type="component" value="Unassembled WGS sequence"/>
</dbReference>
<name>A0ACB6ZE56_THEGA</name>
<evidence type="ECO:0000313" key="1">
    <source>
        <dbReference type="EMBL" id="KAF9647446.1"/>
    </source>
</evidence>
<reference evidence="1" key="2">
    <citation type="journal article" date="2020" name="Nat. Commun.">
        <title>Large-scale genome sequencing of mycorrhizal fungi provides insights into the early evolution of symbiotic traits.</title>
        <authorList>
            <person name="Miyauchi S."/>
            <person name="Kiss E."/>
            <person name="Kuo A."/>
            <person name="Drula E."/>
            <person name="Kohler A."/>
            <person name="Sanchez-Garcia M."/>
            <person name="Morin E."/>
            <person name="Andreopoulos B."/>
            <person name="Barry K.W."/>
            <person name="Bonito G."/>
            <person name="Buee M."/>
            <person name="Carver A."/>
            <person name="Chen C."/>
            <person name="Cichocki N."/>
            <person name="Clum A."/>
            <person name="Culley D."/>
            <person name="Crous P.W."/>
            <person name="Fauchery L."/>
            <person name="Girlanda M."/>
            <person name="Hayes R.D."/>
            <person name="Keri Z."/>
            <person name="LaButti K."/>
            <person name="Lipzen A."/>
            <person name="Lombard V."/>
            <person name="Magnuson J."/>
            <person name="Maillard F."/>
            <person name="Murat C."/>
            <person name="Nolan M."/>
            <person name="Ohm R.A."/>
            <person name="Pangilinan J."/>
            <person name="Pereira M.F."/>
            <person name="Perotto S."/>
            <person name="Peter M."/>
            <person name="Pfister S."/>
            <person name="Riley R."/>
            <person name="Sitrit Y."/>
            <person name="Stielow J.B."/>
            <person name="Szollosi G."/>
            <person name="Zifcakova L."/>
            <person name="Stursova M."/>
            <person name="Spatafora J.W."/>
            <person name="Tedersoo L."/>
            <person name="Vaario L.M."/>
            <person name="Yamada A."/>
            <person name="Yan M."/>
            <person name="Wang P."/>
            <person name="Xu J."/>
            <person name="Bruns T."/>
            <person name="Baldrian P."/>
            <person name="Vilgalys R."/>
            <person name="Dunand C."/>
            <person name="Henrissat B."/>
            <person name="Grigoriev I.V."/>
            <person name="Hibbett D."/>
            <person name="Nagy L.G."/>
            <person name="Martin F.M."/>
        </authorList>
    </citation>
    <scope>NUCLEOTIDE SEQUENCE</scope>
    <source>
        <strain evidence="1">P2</strain>
    </source>
</reference>
<protein>
    <submittedName>
        <fullName evidence="1">Uncharacterized protein</fullName>
    </submittedName>
</protein>
<keyword evidence="2" id="KW-1185">Reference proteome</keyword>
<accession>A0ACB6ZE56</accession>
<dbReference type="EMBL" id="MU118033">
    <property type="protein sequence ID" value="KAF9647446.1"/>
    <property type="molecule type" value="Genomic_DNA"/>
</dbReference>